<dbReference type="EMBL" id="JANBUM010000044">
    <property type="protein sequence ID" value="KAJ2786783.1"/>
    <property type="molecule type" value="Genomic_DNA"/>
</dbReference>
<feature type="compositionally biased region" description="Polar residues" evidence="6">
    <location>
        <begin position="338"/>
        <end position="352"/>
    </location>
</feature>
<dbReference type="PRINTS" id="PR00031">
    <property type="entry name" value="HTHREPRESSR"/>
</dbReference>
<gene>
    <name evidence="8" type="ORF">GGI15_001238</name>
</gene>
<feature type="region of interest" description="Disordered" evidence="6">
    <location>
        <begin position="214"/>
        <end position="246"/>
    </location>
</feature>
<keyword evidence="2 4" id="KW-0371">Homeobox</keyword>
<comment type="caution">
    <text evidence="8">The sequence shown here is derived from an EMBL/GenBank/DDBJ whole genome shotgun (WGS) entry which is preliminary data.</text>
</comment>
<name>A0A9W8LMR3_9FUNG</name>
<dbReference type="GO" id="GO:0000981">
    <property type="term" value="F:DNA-binding transcription factor activity, RNA polymerase II-specific"/>
    <property type="evidence" value="ECO:0007669"/>
    <property type="project" value="InterPro"/>
</dbReference>
<dbReference type="PANTHER" id="PTHR46255">
    <property type="entry name" value="SHORT STATURE HOMEOBOX"/>
    <property type="match status" value="1"/>
</dbReference>
<accession>A0A9W8LMR3</accession>
<dbReference type="InterPro" id="IPR017970">
    <property type="entry name" value="Homeobox_CS"/>
</dbReference>
<dbReference type="GO" id="GO:0005634">
    <property type="term" value="C:nucleus"/>
    <property type="evidence" value="ECO:0007669"/>
    <property type="project" value="UniProtKB-SubCell"/>
</dbReference>
<feature type="compositionally biased region" description="Low complexity" evidence="6">
    <location>
        <begin position="20"/>
        <end position="33"/>
    </location>
</feature>
<evidence type="ECO:0000259" key="7">
    <source>
        <dbReference type="PROSITE" id="PS50071"/>
    </source>
</evidence>
<organism evidence="8 9">
    <name type="scientific">Coemansia interrupta</name>
    <dbReference type="NCBI Taxonomy" id="1126814"/>
    <lineage>
        <taxon>Eukaryota</taxon>
        <taxon>Fungi</taxon>
        <taxon>Fungi incertae sedis</taxon>
        <taxon>Zoopagomycota</taxon>
        <taxon>Kickxellomycotina</taxon>
        <taxon>Kickxellomycetes</taxon>
        <taxon>Kickxellales</taxon>
        <taxon>Kickxellaceae</taxon>
        <taxon>Coemansia</taxon>
    </lineage>
</organism>
<dbReference type="Proteomes" id="UP001140172">
    <property type="component" value="Unassembled WGS sequence"/>
</dbReference>
<reference evidence="8" key="1">
    <citation type="submission" date="2022-07" db="EMBL/GenBank/DDBJ databases">
        <title>Phylogenomic reconstructions and comparative analyses of Kickxellomycotina fungi.</title>
        <authorList>
            <person name="Reynolds N.K."/>
            <person name="Stajich J.E."/>
            <person name="Barry K."/>
            <person name="Grigoriev I.V."/>
            <person name="Crous P."/>
            <person name="Smith M.E."/>
        </authorList>
    </citation>
    <scope>NUCLEOTIDE SEQUENCE</scope>
    <source>
        <strain evidence="8">BCRC 34489</strain>
    </source>
</reference>
<evidence type="ECO:0000313" key="8">
    <source>
        <dbReference type="EMBL" id="KAJ2786783.1"/>
    </source>
</evidence>
<dbReference type="SUPFAM" id="SSF46689">
    <property type="entry name" value="Homeodomain-like"/>
    <property type="match status" value="1"/>
</dbReference>
<keyword evidence="9" id="KW-1185">Reference proteome</keyword>
<feature type="region of interest" description="Disordered" evidence="6">
    <location>
        <begin position="261"/>
        <end position="284"/>
    </location>
</feature>
<evidence type="ECO:0000256" key="1">
    <source>
        <dbReference type="ARBA" id="ARBA00023125"/>
    </source>
</evidence>
<sequence length="382" mass="41517">MSNIVETRSVTSSRNADGNSSTGSSTVTTSRYSQIVIKEPNMAEPKKAKRKRISPEQLKELTAVFDKTDTPTHDIREELSKKLGMTNREVQVWFQNRRAKYNRMRIEQQRQIRNNAAIIYSANMAVRAPMPVPPLQLQSQIHSVTSAPTQLMPVSISYAPMHTHAQQGQYAHSHVRVPTTGTASEPVSRSYIEPALSTDDMTSALKLSPYTPIPVYSDHGSGDGNATQSPQQRTRSYTSPPVPQGEDQVLADVQPIPANGMAGAALQSTNPSSPPHGQSHQDSQIREAKMGIDVLATAAISVSSGKSSGSLPHLTPLSEFSLRNVSGQQPGLTAPASPHQTQGESSTYQPAKSTDGVGAEARSRRVTPAKSREKTPHCWRPW</sequence>
<feature type="compositionally biased region" description="Polar residues" evidence="6">
    <location>
        <begin position="224"/>
        <end position="239"/>
    </location>
</feature>
<dbReference type="Gene3D" id="1.10.10.60">
    <property type="entry name" value="Homeodomain-like"/>
    <property type="match status" value="1"/>
</dbReference>
<dbReference type="InterPro" id="IPR052631">
    <property type="entry name" value="Paired_homeobox_Bicoid"/>
</dbReference>
<proteinExistence type="predicted"/>
<dbReference type="PANTHER" id="PTHR46255:SF3">
    <property type="entry name" value="HOMEOBOX DOMAIN-CONTAINING PROTEIN"/>
    <property type="match status" value="1"/>
</dbReference>
<evidence type="ECO:0000256" key="5">
    <source>
        <dbReference type="RuleBase" id="RU000682"/>
    </source>
</evidence>
<feature type="compositionally biased region" description="Polar residues" evidence="6">
    <location>
        <begin position="266"/>
        <end position="282"/>
    </location>
</feature>
<dbReference type="PROSITE" id="PS00027">
    <property type="entry name" value="HOMEOBOX_1"/>
    <property type="match status" value="1"/>
</dbReference>
<comment type="subcellular location">
    <subcellularLocation>
        <location evidence="4 5">Nucleus</location>
    </subcellularLocation>
</comment>
<feature type="region of interest" description="Disordered" evidence="6">
    <location>
        <begin position="1"/>
        <end position="53"/>
    </location>
</feature>
<feature type="compositionally biased region" description="Polar residues" evidence="6">
    <location>
        <begin position="1"/>
        <end position="19"/>
    </location>
</feature>
<dbReference type="InterPro" id="IPR009057">
    <property type="entry name" value="Homeodomain-like_sf"/>
</dbReference>
<evidence type="ECO:0000256" key="6">
    <source>
        <dbReference type="SAM" id="MobiDB-lite"/>
    </source>
</evidence>
<evidence type="ECO:0000256" key="3">
    <source>
        <dbReference type="ARBA" id="ARBA00023242"/>
    </source>
</evidence>
<dbReference type="AlphaFoldDB" id="A0A9W8LMR3"/>
<dbReference type="CDD" id="cd00086">
    <property type="entry name" value="homeodomain"/>
    <property type="match status" value="1"/>
</dbReference>
<keyword evidence="3 4" id="KW-0539">Nucleus</keyword>
<feature type="region of interest" description="Disordered" evidence="6">
    <location>
        <begin position="325"/>
        <end position="382"/>
    </location>
</feature>
<protein>
    <recommendedName>
        <fullName evidence="7">Homeobox domain-containing protein</fullName>
    </recommendedName>
</protein>
<feature type="domain" description="Homeobox" evidence="7">
    <location>
        <begin position="44"/>
        <end position="104"/>
    </location>
</feature>
<dbReference type="InterPro" id="IPR001356">
    <property type="entry name" value="HD"/>
</dbReference>
<dbReference type="OrthoDB" id="6159439at2759"/>
<evidence type="ECO:0000256" key="4">
    <source>
        <dbReference type="PROSITE-ProRule" id="PRU00108"/>
    </source>
</evidence>
<dbReference type="GO" id="GO:1990837">
    <property type="term" value="F:sequence-specific double-stranded DNA binding"/>
    <property type="evidence" value="ECO:0007669"/>
    <property type="project" value="TreeGrafter"/>
</dbReference>
<dbReference type="Pfam" id="PF00046">
    <property type="entry name" value="Homeodomain"/>
    <property type="match status" value="1"/>
</dbReference>
<dbReference type="SMART" id="SM00389">
    <property type="entry name" value="HOX"/>
    <property type="match status" value="1"/>
</dbReference>
<evidence type="ECO:0000313" key="9">
    <source>
        <dbReference type="Proteomes" id="UP001140172"/>
    </source>
</evidence>
<keyword evidence="1 4" id="KW-0238">DNA-binding</keyword>
<dbReference type="InterPro" id="IPR000047">
    <property type="entry name" value="HTH_motif"/>
</dbReference>
<evidence type="ECO:0000256" key="2">
    <source>
        <dbReference type="ARBA" id="ARBA00023155"/>
    </source>
</evidence>
<dbReference type="PROSITE" id="PS50071">
    <property type="entry name" value="HOMEOBOX_2"/>
    <property type="match status" value="1"/>
</dbReference>
<feature type="DNA-binding region" description="Homeobox" evidence="4">
    <location>
        <begin position="46"/>
        <end position="105"/>
    </location>
</feature>